<dbReference type="Pfam" id="PF13086">
    <property type="entry name" value="AAA_11"/>
    <property type="match status" value="1"/>
</dbReference>
<dbReference type="InterPro" id="IPR027417">
    <property type="entry name" value="P-loop_NTPase"/>
</dbReference>
<reference evidence="2 3" key="1">
    <citation type="submission" date="2015-09" db="EMBL/GenBank/DDBJ databases">
        <title>A metagenomics-based metabolic model of nitrate-dependent anaerobic oxidation of methane by Methanoperedens-like archaea.</title>
        <authorList>
            <person name="Arshad A."/>
            <person name="Speth D.R."/>
            <person name="De Graaf R.M."/>
            <person name="Op Den Camp H.J."/>
            <person name="Jetten M.S."/>
            <person name="Welte C.U."/>
        </authorList>
    </citation>
    <scope>NUCLEOTIDE SEQUENCE [LARGE SCALE GENOMIC DNA]</scope>
</reference>
<dbReference type="PATRIC" id="fig|1719120.3.peg.1732"/>
<dbReference type="InterPro" id="IPR050534">
    <property type="entry name" value="Coronavir_polyprotein_1ab"/>
</dbReference>
<accession>A0A0P7ZG59</accession>
<dbReference type="AlphaFoldDB" id="A0A0P7ZG59"/>
<protein>
    <submittedName>
        <fullName evidence="2">RecBCD enzyme subunit RecD</fullName>
        <ecNumber evidence="2">3.1.11.5</ecNumber>
    </submittedName>
</protein>
<name>A0A0P7ZG59_9EURY</name>
<evidence type="ECO:0000259" key="1">
    <source>
        <dbReference type="Pfam" id="PF13086"/>
    </source>
</evidence>
<proteinExistence type="predicted"/>
<comment type="caution">
    <text evidence="2">The sequence shown here is derived from an EMBL/GenBank/DDBJ whole genome shotgun (WGS) entry which is preliminary data.</text>
</comment>
<dbReference type="PANTHER" id="PTHR43788">
    <property type="entry name" value="DNA2/NAM7 HELICASE FAMILY MEMBER"/>
    <property type="match status" value="1"/>
</dbReference>
<sequence>MILNLQLETAKAFVIALEGELKVAEQNKESYCFHDFTRVVSGGCVLLQGVCSGTPPRKGAMIVPINSPDENMLKVEDVVGSTVILGSPGISEIKDTFFVEAPQNSNFEKMAAATREMGMSSSLHARVLLGNEPLPQFLEIKNFEPFKQKLNKYQFSAVVMALTHQLALIQGPPGTGKTLVAAELALQHIKQGRKVSLVAKTNKAADMMISALINLIESTGAPKELLALVLRLGVEEKIAPALRKYGLQNKVEAHAKYPELRDIENKKNIFFNELENTNNGIKAIDDFVNSKPSFGAIRVPIAQTKKIRLKSKVEEIEHELLILNTRSFKLRREIAAEIIERAPVIVATAYQCPRPELREIMFDAVIFDESSQAMVPELHGTCQTEK</sequence>
<dbReference type="GO" id="GO:0043139">
    <property type="term" value="F:5'-3' DNA helicase activity"/>
    <property type="evidence" value="ECO:0007669"/>
    <property type="project" value="TreeGrafter"/>
</dbReference>
<dbReference type="InterPro" id="IPR041677">
    <property type="entry name" value="DNA2/NAM7_AAA_11"/>
</dbReference>
<dbReference type="Gene3D" id="3.40.50.300">
    <property type="entry name" value="P-loop containing nucleotide triphosphate hydrolases"/>
    <property type="match status" value="1"/>
</dbReference>
<gene>
    <name evidence="2" type="primary">recD</name>
    <name evidence="2" type="ORF">MPEBLZ_01596</name>
</gene>
<dbReference type="SUPFAM" id="SSF52540">
    <property type="entry name" value="P-loop containing nucleoside triphosphate hydrolases"/>
    <property type="match status" value="1"/>
</dbReference>
<dbReference type="PANTHER" id="PTHR43788:SF8">
    <property type="entry name" value="DNA-BINDING PROTEIN SMUBP-2"/>
    <property type="match status" value="1"/>
</dbReference>
<dbReference type="EMBL" id="LKCM01000125">
    <property type="protein sequence ID" value="KPQ43815.1"/>
    <property type="molecule type" value="Genomic_DNA"/>
</dbReference>
<evidence type="ECO:0000313" key="2">
    <source>
        <dbReference type="EMBL" id="KPQ43815.1"/>
    </source>
</evidence>
<dbReference type="Proteomes" id="UP000050360">
    <property type="component" value="Unassembled WGS sequence"/>
</dbReference>
<evidence type="ECO:0000313" key="3">
    <source>
        <dbReference type="Proteomes" id="UP000050360"/>
    </source>
</evidence>
<dbReference type="EC" id="3.1.11.5" evidence="2"/>
<organism evidence="2 3">
    <name type="scientific">Candidatus Methanoperedens nitratireducens</name>
    <dbReference type="NCBI Taxonomy" id="1392998"/>
    <lineage>
        <taxon>Archaea</taxon>
        <taxon>Methanobacteriati</taxon>
        <taxon>Methanobacteriota</taxon>
        <taxon>Stenosarchaea group</taxon>
        <taxon>Methanomicrobia</taxon>
        <taxon>Methanosarcinales</taxon>
        <taxon>ANME-2 cluster</taxon>
        <taxon>Candidatus Methanoperedentaceae</taxon>
        <taxon>Candidatus Methanoperedens</taxon>
    </lineage>
</organism>
<keyword evidence="2" id="KW-0378">Hydrolase</keyword>
<dbReference type="GO" id="GO:0008854">
    <property type="term" value="F:exodeoxyribonuclease V activity"/>
    <property type="evidence" value="ECO:0007669"/>
    <property type="project" value="UniProtKB-EC"/>
</dbReference>
<feature type="domain" description="DNA2/NAM7 helicase helicase" evidence="1">
    <location>
        <begin position="149"/>
        <end position="377"/>
    </location>
</feature>